<gene>
    <name evidence="2" type="ORF">MNBD_CHLOROFLEXI01-3500</name>
</gene>
<feature type="transmembrane region" description="Helical" evidence="1">
    <location>
        <begin position="47"/>
        <end position="69"/>
    </location>
</feature>
<feature type="transmembrane region" description="Helical" evidence="1">
    <location>
        <begin position="121"/>
        <end position="144"/>
    </location>
</feature>
<protein>
    <submittedName>
        <fullName evidence="2">Uncharacterized protein</fullName>
    </submittedName>
</protein>
<organism evidence="2">
    <name type="scientific">hydrothermal vent metagenome</name>
    <dbReference type="NCBI Taxonomy" id="652676"/>
    <lineage>
        <taxon>unclassified sequences</taxon>
        <taxon>metagenomes</taxon>
        <taxon>ecological metagenomes</taxon>
    </lineage>
</organism>
<dbReference type="EMBL" id="UOEU01000806">
    <property type="protein sequence ID" value="VAW40631.1"/>
    <property type="molecule type" value="Genomic_DNA"/>
</dbReference>
<keyword evidence="1" id="KW-0472">Membrane</keyword>
<accession>A0A3B0VCL2</accession>
<proteinExistence type="predicted"/>
<reference evidence="2" key="1">
    <citation type="submission" date="2018-06" db="EMBL/GenBank/DDBJ databases">
        <authorList>
            <person name="Zhirakovskaya E."/>
        </authorList>
    </citation>
    <scope>NUCLEOTIDE SEQUENCE</scope>
</reference>
<feature type="transmembrane region" description="Helical" evidence="1">
    <location>
        <begin position="90"/>
        <end position="115"/>
    </location>
</feature>
<feature type="transmembrane region" description="Helical" evidence="1">
    <location>
        <begin position="243"/>
        <end position="265"/>
    </location>
</feature>
<evidence type="ECO:0000313" key="2">
    <source>
        <dbReference type="EMBL" id="VAW40631.1"/>
    </source>
</evidence>
<feature type="transmembrane region" description="Helical" evidence="1">
    <location>
        <begin position="156"/>
        <end position="173"/>
    </location>
</feature>
<evidence type="ECO:0000256" key="1">
    <source>
        <dbReference type="SAM" id="Phobius"/>
    </source>
</evidence>
<keyword evidence="1" id="KW-0812">Transmembrane</keyword>
<dbReference type="AlphaFoldDB" id="A0A3B0VCL2"/>
<feature type="transmembrane region" description="Helical" evidence="1">
    <location>
        <begin position="12"/>
        <end position="35"/>
    </location>
</feature>
<sequence length="273" mass="30083">MIQRISALTRYFIRTVLSSLSGLFYLLFTLAFWYLLFNPQQETPDVAYYQLVIGVFGTALAFLVTLTVAARANAAEHYPFLVRLPSRVEFVTAVLSSSLIITFVFQLILAILALFNGPSIAIGWLLEIPPIWLAPILLSAVLALHASDFITIGWSRIYVFGIIALLLFGQGLQNQSLAKLLNSLGRLAVNQGWIGLSNSLADYADTLSQSDHNVVSQLFGFVFWPFEALATAVTNGYFSANQALAPAIMLLYATVLFLLAADLFANKDLEFTE</sequence>
<name>A0A3B0VCL2_9ZZZZ</name>
<keyword evidence="1" id="KW-1133">Transmembrane helix</keyword>